<evidence type="ECO:0000256" key="1">
    <source>
        <dbReference type="ARBA" id="ARBA00006432"/>
    </source>
</evidence>
<dbReference type="EMBL" id="CAJNOQ010002459">
    <property type="protein sequence ID" value="CAF0959524.1"/>
    <property type="molecule type" value="Genomic_DNA"/>
</dbReference>
<sequence length="391" mass="44350">MNSPIIGQIFEYQALKRPKQACLLYSDSVHKFSQYSSLTYKQVNDITNNLAQQFSQHISQMNNTVVCLLANNSVDYLLTLYALLKLNVTVFPLSTRNSPAAIVDLVIKTKASHLFISEQYWSIVEQLKNLTLESVKLDELDITSLQQSTLSFPKFAETEDRIQMIFHSSGSTSFPKPIHFLGKNILDYYDIFTSVNSEYWKENDTVLLWGSLFHIFPFAITAVVFQAGGTLALPLSATYPPSPAALLANIQVEQLTKLVSLPILLEKLIDEMKNNKDIINWTPLMKFDFIMYGGATCPDIICQELVDNGVNLIAHYGSTDLKSDLKCCRHEMIIHLNHDIKLLNERSADLRQSNDLQAVYEDESTVTGPIIYFISTATRFHQLDRQIIDHI</sequence>
<proteinExistence type="inferred from homology"/>
<evidence type="ECO:0000313" key="7">
    <source>
        <dbReference type="Proteomes" id="UP000663829"/>
    </source>
</evidence>
<dbReference type="InterPro" id="IPR042099">
    <property type="entry name" value="ANL_N_sf"/>
</dbReference>
<dbReference type="Proteomes" id="UP000681722">
    <property type="component" value="Unassembled WGS sequence"/>
</dbReference>
<dbReference type="EMBL" id="CAJOBA010008442">
    <property type="protein sequence ID" value="CAF3828610.1"/>
    <property type="molecule type" value="Genomic_DNA"/>
</dbReference>
<protein>
    <recommendedName>
        <fullName evidence="2">AMP-dependent synthetase/ligase domain-containing protein</fullName>
    </recommendedName>
</protein>
<organism evidence="3 7">
    <name type="scientific">Didymodactylos carnosus</name>
    <dbReference type="NCBI Taxonomy" id="1234261"/>
    <lineage>
        <taxon>Eukaryota</taxon>
        <taxon>Metazoa</taxon>
        <taxon>Spiralia</taxon>
        <taxon>Gnathifera</taxon>
        <taxon>Rotifera</taxon>
        <taxon>Eurotatoria</taxon>
        <taxon>Bdelloidea</taxon>
        <taxon>Philodinida</taxon>
        <taxon>Philodinidae</taxon>
        <taxon>Didymodactylos</taxon>
    </lineage>
</organism>
<dbReference type="PANTHER" id="PTHR43201:SF8">
    <property type="entry name" value="ACYL-COA SYNTHETASE FAMILY MEMBER 3"/>
    <property type="match status" value="1"/>
</dbReference>
<dbReference type="Proteomes" id="UP000663829">
    <property type="component" value="Unassembled WGS sequence"/>
</dbReference>
<evidence type="ECO:0000313" key="4">
    <source>
        <dbReference type="EMBL" id="CAF1063265.1"/>
    </source>
</evidence>
<dbReference type="GO" id="GO:0031956">
    <property type="term" value="F:medium-chain fatty acid-CoA ligase activity"/>
    <property type="evidence" value="ECO:0007669"/>
    <property type="project" value="TreeGrafter"/>
</dbReference>
<comment type="caution">
    <text evidence="3">The sequence shown here is derived from an EMBL/GenBank/DDBJ whole genome shotgun (WGS) entry which is preliminary data.</text>
</comment>
<dbReference type="PANTHER" id="PTHR43201">
    <property type="entry name" value="ACYL-COA SYNTHETASE"/>
    <property type="match status" value="1"/>
</dbReference>
<evidence type="ECO:0000259" key="2">
    <source>
        <dbReference type="Pfam" id="PF00501"/>
    </source>
</evidence>
<keyword evidence="7" id="KW-1185">Reference proteome</keyword>
<dbReference type="Proteomes" id="UP000682733">
    <property type="component" value="Unassembled WGS sequence"/>
</dbReference>
<accession>A0A814DXC0</accession>
<dbReference type="Gene3D" id="3.40.50.12780">
    <property type="entry name" value="N-terminal domain of ligase-like"/>
    <property type="match status" value="1"/>
</dbReference>
<dbReference type="EMBL" id="CAJNOK010008427">
    <property type="protein sequence ID" value="CAF1063265.1"/>
    <property type="molecule type" value="Genomic_DNA"/>
</dbReference>
<dbReference type="OrthoDB" id="429813at2759"/>
<evidence type="ECO:0000313" key="3">
    <source>
        <dbReference type="EMBL" id="CAF0959524.1"/>
    </source>
</evidence>
<reference evidence="3" key="1">
    <citation type="submission" date="2021-02" db="EMBL/GenBank/DDBJ databases">
        <authorList>
            <person name="Nowell W R."/>
        </authorList>
    </citation>
    <scope>NUCLEOTIDE SEQUENCE</scope>
</reference>
<dbReference type="Proteomes" id="UP000677228">
    <property type="component" value="Unassembled WGS sequence"/>
</dbReference>
<evidence type="ECO:0000313" key="6">
    <source>
        <dbReference type="EMBL" id="CAF3828610.1"/>
    </source>
</evidence>
<gene>
    <name evidence="3" type="ORF">GPM918_LOCUS11679</name>
    <name evidence="4" type="ORF">OVA965_LOCUS17526</name>
    <name evidence="5" type="ORF">SRO942_LOCUS11680</name>
    <name evidence="6" type="ORF">TMI583_LOCUS17537</name>
</gene>
<dbReference type="Pfam" id="PF00501">
    <property type="entry name" value="AMP-binding"/>
    <property type="match status" value="1"/>
</dbReference>
<dbReference type="EMBL" id="CAJOBC010002459">
    <property type="protein sequence ID" value="CAF3734263.1"/>
    <property type="molecule type" value="Genomic_DNA"/>
</dbReference>
<dbReference type="SUPFAM" id="SSF56801">
    <property type="entry name" value="Acetyl-CoA synthetase-like"/>
    <property type="match status" value="1"/>
</dbReference>
<dbReference type="InterPro" id="IPR000873">
    <property type="entry name" value="AMP-dep_synth/lig_dom"/>
</dbReference>
<evidence type="ECO:0000313" key="5">
    <source>
        <dbReference type="EMBL" id="CAF3734263.1"/>
    </source>
</evidence>
<feature type="domain" description="AMP-dependent synthetase/ligase" evidence="2">
    <location>
        <begin position="10"/>
        <end position="320"/>
    </location>
</feature>
<dbReference type="AlphaFoldDB" id="A0A814DXC0"/>
<comment type="similarity">
    <text evidence="1">Belongs to the ATP-dependent AMP-binding enzyme family.</text>
</comment>
<name>A0A814DXC0_9BILA</name>
<dbReference type="GO" id="GO:0006631">
    <property type="term" value="P:fatty acid metabolic process"/>
    <property type="evidence" value="ECO:0007669"/>
    <property type="project" value="TreeGrafter"/>
</dbReference>